<reference evidence="1 2" key="1">
    <citation type="submission" date="2016-11" db="EMBL/GenBank/DDBJ databases">
        <title>Description of two novel members of the family Erysipelotrichaceae: Ileibacterium lipovorans gen. nov., sp. nov. and Dubosiella newyorkensis, gen. nov., sp. nov.</title>
        <authorList>
            <person name="Cox L.M."/>
            <person name="Sohn J."/>
            <person name="Tyrrell K.L."/>
            <person name="Citron D.M."/>
            <person name="Lawson P.A."/>
            <person name="Patel N.B."/>
            <person name="Iizumi T."/>
            <person name="Perez-Perez G.I."/>
            <person name="Goldstein E.J."/>
            <person name="Blaser M.J."/>
        </authorList>
    </citation>
    <scope>NUCLEOTIDE SEQUENCE [LARGE SCALE GENOMIC DNA]</scope>
    <source>
        <strain evidence="1 2">NYU-BL-A3</strain>
    </source>
</reference>
<comment type="caution">
    <text evidence="1">The sequence shown here is derived from an EMBL/GenBank/DDBJ whole genome shotgun (WGS) entry which is preliminary data.</text>
</comment>
<evidence type="ECO:0000313" key="1">
    <source>
        <dbReference type="EMBL" id="OLU36977.1"/>
    </source>
</evidence>
<feature type="non-terminal residue" evidence="1">
    <location>
        <position position="1"/>
    </location>
</feature>
<keyword evidence="2" id="KW-1185">Reference proteome</keyword>
<evidence type="ECO:0000313" key="2">
    <source>
        <dbReference type="Proteomes" id="UP000186341"/>
    </source>
</evidence>
<sequence length="63" mass="7612">FVINFKDLQKLREETRLTFFQNITTEIPKHSLRSIYRYEDESREIHPFVYTARYSAKAAIESI</sequence>
<dbReference type="AlphaFoldDB" id="A0A1U7NDA9"/>
<dbReference type="GeneID" id="82204148"/>
<name>A0A1U7NDA9_9FIRM</name>
<gene>
    <name evidence="1" type="ORF">BO222_11350</name>
</gene>
<dbReference type="EMBL" id="MPJW01000238">
    <property type="protein sequence ID" value="OLU36977.1"/>
    <property type="molecule type" value="Genomic_DNA"/>
</dbReference>
<protein>
    <submittedName>
        <fullName evidence="1">Uncharacterized protein</fullName>
    </submittedName>
</protein>
<proteinExistence type="predicted"/>
<dbReference type="Proteomes" id="UP000186341">
    <property type="component" value="Unassembled WGS sequence"/>
</dbReference>
<accession>A0A1U7NDA9</accession>
<dbReference type="RefSeq" id="WP_233131258.1">
    <property type="nucleotide sequence ID" value="NZ_MPJW01000238.1"/>
</dbReference>
<organism evidence="1 2">
    <name type="scientific">Ileibacterium valens</name>
    <dbReference type="NCBI Taxonomy" id="1862668"/>
    <lineage>
        <taxon>Bacteria</taxon>
        <taxon>Bacillati</taxon>
        <taxon>Bacillota</taxon>
        <taxon>Erysipelotrichia</taxon>
        <taxon>Erysipelotrichales</taxon>
        <taxon>Erysipelotrichaceae</taxon>
        <taxon>Ileibacterium</taxon>
    </lineage>
</organism>